<feature type="region of interest" description="Disordered" evidence="1">
    <location>
        <begin position="267"/>
        <end position="288"/>
    </location>
</feature>
<dbReference type="EMBL" id="JBHZPZ010000034">
    <property type="protein sequence ID" value="MFE3869590.1"/>
    <property type="molecule type" value="Genomic_DNA"/>
</dbReference>
<evidence type="ECO:0008006" key="4">
    <source>
        <dbReference type="Google" id="ProtNLM"/>
    </source>
</evidence>
<protein>
    <recommendedName>
        <fullName evidence="4">SprT-like domain-containing protein</fullName>
    </recommendedName>
</protein>
<accession>A0ABW6HZY9</accession>
<organism evidence="2 3">
    <name type="scientific">Flavobacterium xylosi</name>
    <dbReference type="NCBI Taxonomy" id="3230415"/>
    <lineage>
        <taxon>Bacteria</taxon>
        <taxon>Pseudomonadati</taxon>
        <taxon>Bacteroidota</taxon>
        <taxon>Flavobacteriia</taxon>
        <taxon>Flavobacteriales</taxon>
        <taxon>Flavobacteriaceae</taxon>
        <taxon>Flavobacterium</taxon>
    </lineage>
</organism>
<reference evidence="2 3" key="1">
    <citation type="submission" date="2024-06" db="EMBL/GenBank/DDBJ databases">
        <title>Flavobacterium spp. isolated from glacier.</title>
        <authorList>
            <person name="Han D."/>
        </authorList>
    </citation>
    <scope>NUCLEOTIDE SEQUENCE [LARGE SCALE GENOMIC DNA]</scope>
    <source>
        <strain evidence="2 3">LS2P90</strain>
    </source>
</reference>
<feature type="compositionally biased region" description="Polar residues" evidence="1">
    <location>
        <begin position="267"/>
        <end position="281"/>
    </location>
</feature>
<feature type="non-terminal residue" evidence="2">
    <location>
        <position position="1"/>
    </location>
</feature>
<keyword evidence="3" id="KW-1185">Reference proteome</keyword>
<name>A0ABW6HZY9_9FLAO</name>
<sequence>PVLVINKVPEAYARLSAVEYPRVGEKVLEWDGLLYTFEANNSWTGVPATDAIIAQTIEDNIDDSALDPCTKGVFQQIKTTTVCDFSEILMKFDANNSVYNVIIKSQVAPSWQPAQTVWNSAYNYTVYISSDYAGKTKLFIAALMFHEIIHAHFMSLFDNFYNSNPPNKNAYNDFPTLFHYYVTLKRPESLNAADFHHQQIAESYVDAIARGLQEYQTGVPVQEGLNPDRAYSDLAWGTLQETPIFEAIYPVGNQNRQRILNRYETEQSGNLAGQGTPQAQTPIGKPCN</sequence>
<dbReference type="RefSeq" id="WP_379856196.1">
    <property type="nucleotide sequence ID" value="NZ_JBHZPZ010000034.1"/>
</dbReference>
<gene>
    <name evidence="2" type="ORF">ACFX5E_16125</name>
</gene>
<dbReference type="Proteomes" id="UP001600109">
    <property type="component" value="Unassembled WGS sequence"/>
</dbReference>
<evidence type="ECO:0000313" key="2">
    <source>
        <dbReference type="EMBL" id="MFE3869590.1"/>
    </source>
</evidence>
<evidence type="ECO:0000313" key="3">
    <source>
        <dbReference type="Proteomes" id="UP001600109"/>
    </source>
</evidence>
<proteinExistence type="predicted"/>
<evidence type="ECO:0000256" key="1">
    <source>
        <dbReference type="SAM" id="MobiDB-lite"/>
    </source>
</evidence>
<comment type="caution">
    <text evidence="2">The sequence shown here is derived from an EMBL/GenBank/DDBJ whole genome shotgun (WGS) entry which is preliminary data.</text>
</comment>